<name>A0A327KQT2_9BRAD</name>
<keyword evidence="12 13" id="KW-0472">Membrane</keyword>
<dbReference type="OrthoDB" id="9805577at2"/>
<feature type="transmembrane region" description="Helical" evidence="13">
    <location>
        <begin position="364"/>
        <end position="388"/>
    </location>
</feature>
<evidence type="ECO:0000256" key="7">
    <source>
        <dbReference type="ARBA" id="ARBA00022692"/>
    </source>
</evidence>
<evidence type="ECO:0000256" key="13">
    <source>
        <dbReference type="HAMAP-Rule" id="MF_01522"/>
    </source>
</evidence>
<feature type="transmembrane region" description="Helical" evidence="13">
    <location>
        <begin position="202"/>
        <end position="225"/>
    </location>
</feature>
<dbReference type="HAMAP" id="MF_01522">
    <property type="entry name" value="Kup"/>
    <property type="match status" value="1"/>
</dbReference>
<feature type="transmembrane region" description="Helical" evidence="13">
    <location>
        <begin position="48"/>
        <end position="69"/>
    </location>
</feature>
<dbReference type="AlphaFoldDB" id="A0A327KQT2"/>
<feature type="domain" description="K+ potassium transporter C-terminal" evidence="15">
    <location>
        <begin position="474"/>
        <end position="621"/>
    </location>
</feature>
<dbReference type="Pfam" id="PF02705">
    <property type="entry name" value="K_trans"/>
    <property type="match status" value="1"/>
</dbReference>
<feature type="transmembrane region" description="Helical" evidence="13">
    <location>
        <begin position="245"/>
        <end position="267"/>
    </location>
</feature>
<evidence type="ECO:0000256" key="9">
    <source>
        <dbReference type="ARBA" id="ARBA00022958"/>
    </source>
</evidence>
<dbReference type="InterPro" id="IPR003855">
    <property type="entry name" value="K+_transporter"/>
</dbReference>
<keyword evidence="3 13" id="KW-0813">Transport</keyword>
<feature type="domain" description="K+ potassium transporter integral membrane" evidence="14">
    <location>
        <begin position="12"/>
        <end position="463"/>
    </location>
</feature>
<dbReference type="PANTHER" id="PTHR30540">
    <property type="entry name" value="OSMOTIC STRESS POTASSIUM TRANSPORTER"/>
    <property type="match status" value="1"/>
</dbReference>
<feature type="transmembrane region" description="Helical" evidence="13">
    <location>
        <begin position="395"/>
        <end position="417"/>
    </location>
</feature>
<keyword evidence="9 13" id="KW-0630">Potassium</keyword>
<keyword evidence="7 13" id="KW-0812">Transmembrane</keyword>
<evidence type="ECO:0000256" key="12">
    <source>
        <dbReference type="ARBA" id="ARBA00023136"/>
    </source>
</evidence>
<dbReference type="GO" id="GO:0015079">
    <property type="term" value="F:potassium ion transmembrane transporter activity"/>
    <property type="evidence" value="ECO:0007669"/>
    <property type="project" value="UniProtKB-UniRule"/>
</dbReference>
<comment type="caution">
    <text evidence="16">The sequence shown here is derived from an EMBL/GenBank/DDBJ whole genome shotgun (WGS) entry which is preliminary data.</text>
</comment>
<dbReference type="PANTHER" id="PTHR30540:SF79">
    <property type="entry name" value="LOW AFFINITY POTASSIUM TRANSPORT SYSTEM PROTEIN KUP"/>
    <property type="match status" value="1"/>
</dbReference>
<evidence type="ECO:0000256" key="11">
    <source>
        <dbReference type="ARBA" id="ARBA00023065"/>
    </source>
</evidence>
<dbReference type="RefSeq" id="WP_111421773.1">
    <property type="nucleotide sequence ID" value="NZ_NPEX01000271.1"/>
</dbReference>
<feature type="transmembrane region" description="Helical" evidence="13">
    <location>
        <begin position="337"/>
        <end position="358"/>
    </location>
</feature>
<feature type="transmembrane region" description="Helical" evidence="13">
    <location>
        <begin position="102"/>
        <end position="129"/>
    </location>
</feature>
<evidence type="ECO:0000313" key="16">
    <source>
        <dbReference type="EMBL" id="RAI39712.1"/>
    </source>
</evidence>
<evidence type="ECO:0000256" key="5">
    <source>
        <dbReference type="ARBA" id="ARBA00022519"/>
    </source>
</evidence>
<feature type="transmembrane region" description="Helical" evidence="13">
    <location>
        <begin position="164"/>
        <end position="190"/>
    </location>
</feature>
<dbReference type="InterPro" id="IPR053952">
    <property type="entry name" value="K_trans_C"/>
</dbReference>
<keyword evidence="4 13" id="KW-1003">Cell membrane</keyword>
<sequence length="621" mass="66706">MTENKQKPAGLLLGALGVVYGDIGTSPLYALRETFAGHHPIAVTPENVFGVLSLVFWTVMLLVTVKYVLIIMRADNHGEGGSLALLALVSDLTRGMRVSRPLMLLGIFAAALFYGDSMITPAISVLSAVEGLEVIAPELDAYVVPTTAVVLVGLFLLQKKGTGAVGMLFGPIMLVWFAVLAVLGVVNILAHPGVLAALSPGYAVAFAVGNPLAGFFALGSVVLAVTGGEALYTDMGHFGRFPIRLTWFCFVLPALMLNYLGQGALLLDNPATATNPFYRLVADWAVAPLIILATLATVIASQAVISGAFSVARQAVQLGLLPRMTIVHTSGAEEGQIYVPFTNWTLVVAVLALVVGFQSSSNLAAAYGIAVTGTMMIDTILVAFVMLYLWKWPTLLVIVLIGGLLLIDVAFFSANFIKVTQGGWFSLFIAVLSFTVLTTWRRGRELVRTQLSRQSVPLEAVMRSIGPDISRARGTAVFMTSTADGVPAALLHNVKHNQTVHERVILATVKTADSPYVEESARATLSELGDGFWRVLIRFGFMETPDVPAALAGLRDRGLSLDPMKTSYFLSRDTIVPSLYPGMAVWRERLFAFMALNATRATVFFNIPTERVVELGTQLEI</sequence>
<dbReference type="EMBL" id="NPEX01000271">
    <property type="protein sequence ID" value="RAI39712.1"/>
    <property type="molecule type" value="Genomic_DNA"/>
</dbReference>
<comment type="similarity">
    <text evidence="2 13">Belongs to the HAK/KUP transporter (TC 2.A.72) family.</text>
</comment>
<dbReference type="InterPro" id="IPR023051">
    <property type="entry name" value="Kup"/>
</dbReference>
<accession>A0A327KQT2</accession>
<evidence type="ECO:0000256" key="2">
    <source>
        <dbReference type="ARBA" id="ARBA00007019"/>
    </source>
</evidence>
<evidence type="ECO:0000256" key="4">
    <source>
        <dbReference type="ARBA" id="ARBA00022475"/>
    </source>
</evidence>
<keyword evidence="6 13" id="KW-0633">Potassium transport</keyword>
<feature type="transmembrane region" description="Helical" evidence="13">
    <location>
        <begin position="287"/>
        <end position="316"/>
    </location>
</feature>
<keyword evidence="5" id="KW-0997">Cell inner membrane</keyword>
<dbReference type="InterPro" id="IPR053951">
    <property type="entry name" value="K_trans_N"/>
</dbReference>
<keyword evidence="11 13" id="KW-0406">Ion transport</keyword>
<evidence type="ECO:0000256" key="1">
    <source>
        <dbReference type="ARBA" id="ARBA00004141"/>
    </source>
</evidence>
<dbReference type="GO" id="GO:0015293">
    <property type="term" value="F:symporter activity"/>
    <property type="evidence" value="ECO:0007669"/>
    <property type="project" value="UniProtKB-UniRule"/>
</dbReference>
<evidence type="ECO:0000256" key="10">
    <source>
        <dbReference type="ARBA" id="ARBA00022989"/>
    </source>
</evidence>
<keyword evidence="10 13" id="KW-1133">Transmembrane helix</keyword>
<keyword evidence="17" id="KW-1185">Reference proteome</keyword>
<evidence type="ECO:0000313" key="17">
    <source>
        <dbReference type="Proteomes" id="UP000249130"/>
    </source>
</evidence>
<dbReference type="Proteomes" id="UP000249130">
    <property type="component" value="Unassembled WGS sequence"/>
</dbReference>
<feature type="transmembrane region" description="Helical" evidence="13">
    <location>
        <begin position="141"/>
        <end position="157"/>
    </location>
</feature>
<gene>
    <name evidence="16" type="primary">trkD</name>
    <name evidence="13" type="synonym">kup</name>
    <name evidence="16" type="ORF">CH341_25290</name>
</gene>
<evidence type="ECO:0000256" key="8">
    <source>
        <dbReference type="ARBA" id="ARBA00022847"/>
    </source>
</evidence>
<evidence type="ECO:0000256" key="6">
    <source>
        <dbReference type="ARBA" id="ARBA00022538"/>
    </source>
</evidence>
<dbReference type="GO" id="GO:0005886">
    <property type="term" value="C:plasma membrane"/>
    <property type="evidence" value="ECO:0007669"/>
    <property type="project" value="UniProtKB-SubCell"/>
</dbReference>
<protein>
    <recommendedName>
        <fullName evidence="13">Probable potassium transport system protein Kup</fullName>
    </recommendedName>
</protein>
<feature type="transmembrane region" description="Helical" evidence="13">
    <location>
        <begin position="423"/>
        <end position="440"/>
    </location>
</feature>
<organism evidence="16 17">
    <name type="scientific">Rhodoplanes roseus</name>
    <dbReference type="NCBI Taxonomy" id="29409"/>
    <lineage>
        <taxon>Bacteria</taxon>
        <taxon>Pseudomonadati</taxon>
        <taxon>Pseudomonadota</taxon>
        <taxon>Alphaproteobacteria</taxon>
        <taxon>Hyphomicrobiales</taxon>
        <taxon>Nitrobacteraceae</taxon>
        <taxon>Rhodoplanes</taxon>
    </lineage>
</organism>
<proteinExistence type="inferred from homology"/>
<reference evidence="16 17" key="1">
    <citation type="submission" date="2017-07" db="EMBL/GenBank/DDBJ databases">
        <title>Draft Genome Sequences of Select Purple Nonsulfur Bacteria.</title>
        <authorList>
            <person name="Lasarre B."/>
            <person name="Mckinlay J.B."/>
        </authorList>
    </citation>
    <scope>NUCLEOTIDE SEQUENCE [LARGE SCALE GENOMIC DNA]</scope>
    <source>
        <strain evidence="16 17">DSM 5909</strain>
    </source>
</reference>
<evidence type="ECO:0000259" key="15">
    <source>
        <dbReference type="Pfam" id="PF22776"/>
    </source>
</evidence>
<evidence type="ECO:0000256" key="3">
    <source>
        <dbReference type="ARBA" id="ARBA00022448"/>
    </source>
</evidence>
<dbReference type="Pfam" id="PF22776">
    <property type="entry name" value="K_trans_C"/>
    <property type="match status" value="1"/>
</dbReference>
<evidence type="ECO:0000259" key="14">
    <source>
        <dbReference type="Pfam" id="PF02705"/>
    </source>
</evidence>
<comment type="function">
    <text evidence="13">Transport of potassium into the cell. Likely operates as a K(+):H(+) symporter.</text>
</comment>
<comment type="catalytic activity">
    <reaction evidence="13">
        <text>K(+)(in) + H(+)(in) = K(+)(out) + H(+)(out)</text>
        <dbReference type="Rhea" id="RHEA:28490"/>
        <dbReference type="ChEBI" id="CHEBI:15378"/>
        <dbReference type="ChEBI" id="CHEBI:29103"/>
    </reaction>
</comment>
<comment type="subcellular location">
    <subcellularLocation>
        <location evidence="13">Cell membrane</location>
        <topology evidence="13">Multi-pass membrane protein</topology>
    </subcellularLocation>
    <subcellularLocation>
        <location evidence="1">Membrane</location>
        <topology evidence="1">Multi-pass membrane protein</topology>
    </subcellularLocation>
</comment>
<keyword evidence="8 13" id="KW-0769">Symport</keyword>